<evidence type="ECO:0000313" key="1">
    <source>
        <dbReference type="EMBL" id="TDO28812.1"/>
    </source>
</evidence>
<gene>
    <name evidence="1" type="ORF">BC659_0892</name>
</gene>
<evidence type="ECO:0000313" key="2">
    <source>
        <dbReference type="Proteomes" id="UP000295741"/>
    </source>
</evidence>
<dbReference type="EMBL" id="SNWP01000010">
    <property type="protein sequence ID" value="TDO28812.1"/>
    <property type="molecule type" value="Genomic_DNA"/>
</dbReference>
<keyword evidence="2" id="KW-1185">Reference proteome</keyword>
<reference evidence="1 2" key="1">
    <citation type="submission" date="2019-03" db="EMBL/GenBank/DDBJ databases">
        <title>Genomic Encyclopedia of Archaeal and Bacterial Type Strains, Phase II (KMG-II): from individual species to whole genera.</title>
        <authorList>
            <person name="Goeker M."/>
        </authorList>
    </citation>
    <scope>NUCLEOTIDE SEQUENCE [LARGE SCALE GENOMIC DNA]</scope>
    <source>
        <strain evidence="1 2">DSM 28323</strain>
    </source>
</reference>
<dbReference type="RefSeq" id="WP_162847348.1">
    <property type="nucleotide sequence ID" value="NZ_SNWP01000010.1"/>
</dbReference>
<dbReference type="Proteomes" id="UP000295741">
    <property type="component" value="Unassembled WGS sequence"/>
</dbReference>
<proteinExistence type="predicted"/>
<accession>A0A4R6J0S1</accession>
<dbReference type="Gene3D" id="3.10.180.10">
    <property type="entry name" value="2,3-Dihydroxybiphenyl 1,2-Dioxygenase, domain 1"/>
    <property type="match status" value="1"/>
</dbReference>
<evidence type="ECO:0008006" key="3">
    <source>
        <dbReference type="Google" id="ProtNLM"/>
    </source>
</evidence>
<name>A0A4R6J0S1_9BACT</name>
<organism evidence="1 2">
    <name type="scientific">Sediminibacterium goheungense</name>
    <dbReference type="NCBI Taxonomy" id="1086393"/>
    <lineage>
        <taxon>Bacteria</taxon>
        <taxon>Pseudomonadati</taxon>
        <taxon>Bacteroidota</taxon>
        <taxon>Chitinophagia</taxon>
        <taxon>Chitinophagales</taxon>
        <taxon>Chitinophagaceae</taxon>
        <taxon>Sediminibacterium</taxon>
    </lineage>
</organism>
<protein>
    <recommendedName>
        <fullName evidence="3">Glyoxalase/bleomycin resistance protein/dioxygenase superfamily protein</fullName>
    </recommendedName>
</protein>
<comment type="caution">
    <text evidence="1">The sequence shown here is derived from an EMBL/GenBank/DDBJ whole genome shotgun (WGS) entry which is preliminary data.</text>
</comment>
<dbReference type="SUPFAM" id="SSF54593">
    <property type="entry name" value="Glyoxalase/Bleomycin resistance protein/Dihydroxybiphenyl dioxygenase"/>
    <property type="match status" value="1"/>
</dbReference>
<dbReference type="AlphaFoldDB" id="A0A4R6J0S1"/>
<dbReference type="InterPro" id="IPR029068">
    <property type="entry name" value="Glyas_Bleomycin-R_OHBP_Dase"/>
</dbReference>
<sequence length="120" mass="14009">MHFTKLVPSVFYTDLSDGIKLFVDCLQFTIVHKDIHCAQPYCVLRKGEIGLMVFQDEQLAREHNPELRLVTDNIEEVYTQIASSHPHLLHPNLNKVTLRPWGAREFAITDHQLGIRFQQW</sequence>